<comment type="similarity">
    <text evidence="7">Belongs to the transglycosylase MltG family.</text>
</comment>
<keyword evidence="5 7" id="KW-0456">Lyase</keyword>
<feature type="compositionally biased region" description="Basic residues" evidence="8">
    <location>
        <begin position="366"/>
        <end position="376"/>
    </location>
</feature>
<dbReference type="HAMAP" id="MF_02065">
    <property type="entry name" value="MltG"/>
    <property type="match status" value="1"/>
</dbReference>
<feature type="compositionally biased region" description="Basic and acidic residues" evidence="8">
    <location>
        <begin position="298"/>
        <end position="311"/>
    </location>
</feature>
<keyword evidence="1 7" id="KW-1003">Cell membrane</keyword>
<name>A0A7X6MFG2_9ACTN</name>
<dbReference type="GO" id="GO:0008932">
    <property type="term" value="F:lytic endotransglycosylase activity"/>
    <property type="evidence" value="ECO:0007669"/>
    <property type="project" value="UniProtKB-UniRule"/>
</dbReference>
<comment type="caution">
    <text evidence="9">The sequence shown here is derived from an EMBL/GenBank/DDBJ whole genome shotgun (WGS) entry which is preliminary data.</text>
</comment>
<dbReference type="AlphaFoldDB" id="A0A7X6MFG2"/>
<evidence type="ECO:0000256" key="5">
    <source>
        <dbReference type="ARBA" id="ARBA00023239"/>
    </source>
</evidence>
<comment type="function">
    <text evidence="7">Functions as a peptidoglycan terminase that cleaves nascent peptidoglycan strands endolytically to terminate their elongation.</text>
</comment>
<feature type="compositionally biased region" description="Acidic residues" evidence="8">
    <location>
        <begin position="338"/>
        <end position="348"/>
    </location>
</feature>
<keyword evidence="2 7" id="KW-0812">Transmembrane</keyword>
<keyword evidence="10" id="KW-1185">Reference proteome</keyword>
<dbReference type="Pfam" id="PF02618">
    <property type="entry name" value="YceG"/>
    <property type="match status" value="1"/>
</dbReference>
<gene>
    <name evidence="7 9" type="primary">mltG</name>
    <name evidence="9" type="ORF">HGB44_13750</name>
</gene>
<keyword evidence="6 7" id="KW-0961">Cell wall biogenesis/degradation</keyword>
<feature type="compositionally biased region" description="Basic and acidic residues" evidence="8">
    <location>
        <begin position="183"/>
        <end position="198"/>
    </location>
</feature>
<feature type="compositionally biased region" description="Pro residues" evidence="8">
    <location>
        <begin position="28"/>
        <end position="37"/>
    </location>
</feature>
<dbReference type="GO" id="GO:0005886">
    <property type="term" value="C:plasma membrane"/>
    <property type="evidence" value="ECO:0007669"/>
    <property type="project" value="UniProtKB-SubCell"/>
</dbReference>
<dbReference type="Proteomes" id="UP000553209">
    <property type="component" value="Unassembled WGS sequence"/>
</dbReference>
<feature type="compositionally biased region" description="Basic and acidic residues" evidence="8">
    <location>
        <begin position="1"/>
        <end position="23"/>
    </location>
</feature>
<feature type="compositionally biased region" description="Acidic residues" evidence="8">
    <location>
        <begin position="382"/>
        <end position="406"/>
    </location>
</feature>
<reference evidence="9 10" key="1">
    <citation type="submission" date="2020-04" db="EMBL/GenBank/DDBJ databases">
        <title>MicrobeNet Type strains.</title>
        <authorList>
            <person name="Nicholson A.C."/>
        </authorList>
    </citation>
    <scope>NUCLEOTIDE SEQUENCE [LARGE SCALE GENOMIC DNA]</scope>
    <source>
        <strain evidence="9 10">ATCC 23612</strain>
    </source>
</reference>
<keyword evidence="4 7" id="KW-0472">Membrane</keyword>
<dbReference type="GO" id="GO:0071555">
    <property type="term" value="P:cell wall organization"/>
    <property type="evidence" value="ECO:0007669"/>
    <property type="project" value="UniProtKB-KW"/>
</dbReference>
<accession>A0A7X6MFG2</accession>
<evidence type="ECO:0000313" key="10">
    <source>
        <dbReference type="Proteomes" id="UP000553209"/>
    </source>
</evidence>
<organism evidence="9 10">
    <name type="scientific">Nocardiopsis alborubida</name>
    <dbReference type="NCBI Taxonomy" id="146802"/>
    <lineage>
        <taxon>Bacteria</taxon>
        <taxon>Bacillati</taxon>
        <taxon>Actinomycetota</taxon>
        <taxon>Actinomycetes</taxon>
        <taxon>Streptosporangiales</taxon>
        <taxon>Nocardiopsidaceae</taxon>
        <taxon>Nocardiopsis</taxon>
    </lineage>
</organism>
<keyword evidence="3 7" id="KW-1133">Transmembrane helix</keyword>
<proteinExistence type="inferred from homology"/>
<dbReference type="EC" id="4.2.2.29" evidence="7"/>
<evidence type="ECO:0000256" key="1">
    <source>
        <dbReference type="ARBA" id="ARBA00022475"/>
    </source>
</evidence>
<dbReference type="InterPro" id="IPR003770">
    <property type="entry name" value="MLTG-like"/>
</dbReference>
<feature type="region of interest" description="Disordered" evidence="8">
    <location>
        <begin position="1"/>
        <end position="485"/>
    </location>
</feature>
<feature type="compositionally biased region" description="Low complexity" evidence="8">
    <location>
        <begin position="92"/>
        <end position="117"/>
    </location>
</feature>
<dbReference type="RefSeq" id="WP_168444016.1">
    <property type="nucleotide sequence ID" value="NZ_JAAXPG010000011.1"/>
</dbReference>
<evidence type="ECO:0000256" key="7">
    <source>
        <dbReference type="HAMAP-Rule" id="MF_02065"/>
    </source>
</evidence>
<sequence length="834" mass="90143">MNDRDDYPDTPYRGRADRERGYDYDPLSDPPSAQPPPRGRRARPEPADWNEESGTGEFRTPRYGPRGGGYDPLSPEGQRSGRRHRAEPPAEGPSGPARRGGAADALRGGRAARSSAPRRQDQEAPRPQEPAPPRSQGPARSRQTGPAGDPTQDALAALANLGESAAPARPAQSAPAAPAAEEEPTRRGRRARPEHEPEPPPEPQPEEPRRGGGRRRRGAPADEAPAAAAPPPEEEPRGRRARRRRGRRDDEPTGGFLDDAPEDSGVFDSGTFPGVSGSADTGAFAAVEEPPARRSRRARADRDPWDERSDAPADSGAFPGTDAFTPAPEPDSGAFEAQDFDGEPEEEPEPRSRRSRRRQAEEDRGGRRRGGRRRRGAPVEEVPQEDEAPEEEPDESFAEEEPEEEAEPRPRRSRRAPAADDGGGRRGGRRRRGRREEPEEEPEEDEYEEPNLADIAEAYGGGRSSRRKAKELKRARANAGKGGRKRRRRSRALTIVLVLVLLLVVVGGGYAVIRTYVLPADFDGQGSGETVFVIEEGDAGSIVADNLAEAGVVASSRAFLNALGAVPEEELGSGLAPGTYSLAQGMSGEAAVAALLDPASRVGGRVTIPEGLRTDGIFERISEATDLTVEELDEAYAQTDELGLPDYATEGPEGYLFPSTYRFDPGTEALSVLRTMVTQHTQVAEELDLEIRAEALGYDANEIMAIAAIVQAETGTKEDMPLISAVVHNRLEEGMQLQMDSTCFYVLGEEGTFLNDEQRASCEADPRGYSTYGMTGLPVGPFVAPGVDAIEAALEPADEGYLYFALVDPENGETGFSTTLEEHNQMVAENQAEW</sequence>
<protein>
    <recommendedName>
        <fullName evidence="7">Endolytic murein transglycosylase</fullName>
        <ecNumber evidence="7">4.2.2.29</ecNumber>
    </recommendedName>
    <alternativeName>
        <fullName evidence="7">Peptidoglycan lytic transglycosylase</fullName>
    </alternativeName>
    <alternativeName>
        <fullName evidence="7">Peptidoglycan polymerization terminase</fullName>
    </alternativeName>
</protein>
<feature type="compositionally biased region" description="Basic residues" evidence="8">
    <location>
        <begin position="464"/>
        <end position="485"/>
    </location>
</feature>
<comment type="subcellular location">
    <subcellularLocation>
        <location evidence="7">Cell membrane</location>
        <topology evidence="7">Single-pass membrane protein</topology>
    </subcellularLocation>
</comment>
<evidence type="ECO:0000256" key="3">
    <source>
        <dbReference type="ARBA" id="ARBA00022989"/>
    </source>
</evidence>
<evidence type="ECO:0000256" key="4">
    <source>
        <dbReference type="ARBA" id="ARBA00023136"/>
    </source>
</evidence>
<comment type="catalytic activity">
    <reaction evidence="7">
        <text>a peptidoglycan chain = a peptidoglycan chain with N-acetyl-1,6-anhydromuramyl-[peptide] at the reducing end + a peptidoglycan chain with N-acetylglucosamine at the non-reducing end.</text>
        <dbReference type="EC" id="4.2.2.29"/>
    </reaction>
</comment>
<feature type="site" description="Important for catalytic activity" evidence="7">
    <location>
        <position position="713"/>
    </location>
</feature>
<dbReference type="PANTHER" id="PTHR30518:SF2">
    <property type="entry name" value="ENDOLYTIC MUREIN TRANSGLYCOSYLASE"/>
    <property type="match status" value="1"/>
</dbReference>
<feature type="compositionally biased region" description="Acidic residues" evidence="8">
    <location>
        <begin position="438"/>
        <end position="451"/>
    </location>
</feature>
<evidence type="ECO:0000256" key="6">
    <source>
        <dbReference type="ARBA" id="ARBA00023316"/>
    </source>
</evidence>
<feature type="compositionally biased region" description="Low complexity" evidence="8">
    <location>
        <begin position="163"/>
        <end position="179"/>
    </location>
</feature>
<evidence type="ECO:0000256" key="2">
    <source>
        <dbReference type="ARBA" id="ARBA00022692"/>
    </source>
</evidence>
<dbReference type="GO" id="GO:0009252">
    <property type="term" value="P:peptidoglycan biosynthetic process"/>
    <property type="evidence" value="ECO:0007669"/>
    <property type="project" value="UniProtKB-UniRule"/>
</dbReference>
<dbReference type="EMBL" id="JAAXPG010000011">
    <property type="protein sequence ID" value="NKY98713.1"/>
    <property type="molecule type" value="Genomic_DNA"/>
</dbReference>
<evidence type="ECO:0000256" key="8">
    <source>
        <dbReference type="SAM" id="MobiDB-lite"/>
    </source>
</evidence>
<dbReference type="NCBIfam" id="TIGR00247">
    <property type="entry name" value="endolytic transglycosylase MltG"/>
    <property type="match status" value="1"/>
</dbReference>
<feature type="transmembrane region" description="Helical" evidence="7">
    <location>
        <begin position="492"/>
        <end position="513"/>
    </location>
</feature>
<dbReference type="Gene3D" id="3.30.1490.480">
    <property type="entry name" value="Endolytic murein transglycosylase"/>
    <property type="match status" value="1"/>
</dbReference>
<evidence type="ECO:0000313" key="9">
    <source>
        <dbReference type="EMBL" id="NKY98713.1"/>
    </source>
</evidence>
<dbReference type="PANTHER" id="PTHR30518">
    <property type="entry name" value="ENDOLYTIC MUREIN TRANSGLYCOSYLASE"/>
    <property type="match status" value="1"/>
</dbReference>